<keyword evidence="5 7" id="KW-1133">Transmembrane helix</keyword>
<feature type="transmembrane region" description="Helical" evidence="7">
    <location>
        <begin position="12"/>
        <end position="31"/>
    </location>
</feature>
<evidence type="ECO:0000313" key="10">
    <source>
        <dbReference type="Proteomes" id="UP001079657"/>
    </source>
</evidence>
<dbReference type="PANTHER" id="PTHR43744:SF12">
    <property type="entry name" value="ABC TRANSPORTER PERMEASE PROTEIN MG189-RELATED"/>
    <property type="match status" value="1"/>
</dbReference>
<comment type="caution">
    <text evidence="9">The sequence shown here is derived from an EMBL/GenBank/DDBJ whole genome shotgun (WGS) entry which is preliminary data.</text>
</comment>
<feature type="transmembrane region" description="Helical" evidence="7">
    <location>
        <begin position="71"/>
        <end position="93"/>
    </location>
</feature>
<dbReference type="CDD" id="cd06261">
    <property type="entry name" value="TM_PBP2"/>
    <property type="match status" value="1"/>
</dbReference>
<feature type="transmembrane region" description="Helical" evidence="7">
    <location>
        <begin position="102"/>
        <end position="126"/>
    </location>
</feature>
<evidence type="ECO:0000313" key="9">
    <source>
        <dbReference type="EMBL" id="MCY6369518.1"/>
    </source>
</evidence>
<name>A0ABT4CKD9_9CLOT</name>
<feature type="transmembrane region" description="Helical" evidence="7">
    <location>
        <begin position="138"/>
        <end position="156"/>
    </location>
</feature>
<dbReference type="InterPro" id="IPR000515">
    <property type="entry name" value="MetI-like"/>
</dbReference>
<dbReference type="SUPFAM" id="SSF161098">
    <property type="entry name" value="MetI-like"/>
    <property type="match status" value="1"/>
</dbReference>
<comment type="similarity">
    <text evidence="7">Belongs to the binding-protein-dependent transport system permease family.</text>
</comment>
<evidence type="ECO:0000256" key="5">
    <source>
        <dbReference type="ARBA" id="ARBA00022989"/>
    </source>
</evidence>
<sequence>MNENKRNKVLTYSILLFISLFFIVPFGYALYTSLLTKSDIDKIVPLSRLTLENYKDIFLNSDVLLWYKNSIIMTLGILAGNLVFNTLAGYALAKLKFKGKNIIFFIIIGTMMVPYQLCLIPIYGMIVKLGWLNSFNGLIIPFLFQGFLVFLMRQFFLTIPDELIEAAKIDGLGPFGTFFKIILPMAKTAMATQVIFSFTGTWNSFMWPVILTNDKSKFVLTVGLNTLKNKYFEWPNVTMTGIVLMTIPIVIVFIVFQKYFVEGIASSGVKG</sequence>
<keyword evidence="6 7" id="KW-0472">Membrane</keyword>
<accession>A0ABT4CKD9</accession>
<evidence type="ECO:0000259" key="8">
    <source>
        <dbReference type="PROSITE" id="PS50928"/>
    </source>
</evidence>
<dbReference type="InterPro" id="IPR035906">
    <property type="entry name" value="MetI-like_sf"/>
</dbReference>
<reference evidence="9" key="1">
    <citation type="submission" date="2022-12" db="EMBL/GenBank/DDBJ databases">
        <authorList>
            <person name="Wang J."/>
        </authorList>
    </citation>
    <scope>NUCLEOTIDE SEQUENCE</scope>
    <source>
        <strain evidence="9">HY-42-06</strain>
    </source>
</reference>
<proteinExistence type="inferred from homology"/>
<keyword evidence="2 7" id="KW-0813">Transport</keyword>
<gene>
    <name evidence="9" type="ORF">OXH55_02505</name>
</gene>
<evidence type="ECO:0000256" key="7">
    <source>
        <dbReference type="RuleBase" id="RU363032"/>
    </source>
</evidence>
<evidence type="ECO:0000256" key="4">
    <source>
        <dbReference type="ARBA" id="ARBA00022692"/>
    </source>
</evidence>
<dbReference type="RefSeq" id="WP_268047897.1">
    <property type="nucleotide sequence ID" value="NZ_JAPQES010000001.1"/>
</dbReference>
<dbReference type="Pfam" id="PF00528">
    <property type="entry name" value="BPD_transp_1"/>
    <property type="match status" value="1"/>
</dbReference>
<dbReference type="Proteomes" id="UP001079657">
    <property type="component" value="Unassembled WGS sequence"/>
</dbReference>
<feature type="transmembrane region" description="Helical" evidence="7">
    <location>
        <begin position="237"/>
        <end position="256"/>
    </location>
</feature>
<organism evidence="9 10">
    <name type="scientific">Clostridium ganghwense</name>
    <dbReference type="NCBI Taxonomy" id="312089"/>
    <lineage>
        <taxon>Bacteria</taxon>
        <taxon>Bacillati</taxon>
        <taxon>Bacillota</taxon>
        <taxon>Clostridia</taxon>
        <taxon>Eubacteriales</taxon>
        <taxon>Clostridiaceae</taxon>
        <taxon>Clostridium</taxon>
    </lineage>
</organism>
<dbReference type="PROSITE" id="PS50928">
    <property type="entry name" value="ABC_TM1"/>
    <property type="match status" value="1"/>
</dbReference>
<dbReference type="PANTHER" id="PTHR43744">
    <property type="entry name" value="ABC TRANSPORTER PERMEASE PROTEIN MG189-RELATED-RELATED"/>
    <property type="match status" value="1"/>
</dbReference>
<evidence type="ECO:0000256" key="6">
    <source>
        <dbReference type="ARBA" id="ARBA00023136"/>
    </source>
</evidence>
<evidence type="ECO:0000256" key="1">
    <source>
        <dbReference type="ARBA" id="ARBA00004651"/>
    </source>
</evidence>
<keyword evidence="3" id="KW-1003">Cell membrane</keyword>
<keyword evidence="10" id="KW-1185">Reference proteome</keyword>
<dbReference type="Gene3D" id="1.10.3720.10">
    <property type="entry name" value="MetI-like"/>
    <property type="match status" value="1"/>
</dbReference>
<feature type="domain" description="ABC transmembrane type-1" evidence="8">
    <location>
        <begin position="67"/>
        <end position="255"/>
    </location>
</feature>
<dbReference type="EMBL" id="JAPQES010000001">
    <property type="protein sequence ID" value="MCY6369518.1"/>
    <property type="molecule type" value="Genomic_DNA"/>
</dbReference>
<evidence type="ECO:0000256" key="2">
    <source>
        <dbReference type="ARBA" id="ARBA00022448"/>
    </source>
</evidence>
<protein>
    <submittedName>
        <fullName evidence="9">Carbohydrate ABC transporter permease</fullName>
    </submittedName>
</protein>
<evidence type="ECO:0000256" key="3">
    <source>
        <dbReference type="ARBA" id="ARBA00022475"/>
    </source>
</evidence>
<keyword evidence="4 7" id="KW-0812">Transmembrane</keyword>
<comment type="subcellular location">
    <subcellularLocation>
        <location evidence="1 7">Cell membrane</location>
        <topology evidence="1 7">Multi-pass membrane protein</topology>
    </subcellularLocation>
</comment>